<organism evidence="2 3">
    <name type="scientific">Erythrobacter longus</name>
    <dbReference type="NCBI Taxonomy" id="1044"/>
    <lineage>
        <taxon>Bacteria</taxon>
        <taxon>Pseudomonadati</taxon>
        <taxon>Pseudomonadota</taxon>
        <taxon>Alphaproteobacteria</taxon>
        <taxon>Sphingomonadales</taxon>
        <taxon>Erythrobacteraceae</taxon>
        <taxon>Erythrobacter/Porphyrobacter group</taxon>
        <taxon>Erythrobacter</taxon>
    </lineage>
</organism>
<gene>
    <name evidence="2" type="ORF">EH31_07990</name>
</gene>
<dbReference type="InterPro" id="IPR036390">
    <property type="entry name" value="WH_DNA-bd_sf"/>
</dbReference>
<dbReference type="eggNOG" id="COG1846">
    <property type="taxonomic scope" value="Bacteria"/>
</dbReference>
<dbReference type="Gene3D" id="1.10.10.10">
    <property type="entry name" value="Winged helix-like DNA-binding domain superfamily/Winged helix DNA-binding domain"/>
    <property type="match status" value="1"/>
</dbReference>
<dbReference type="InterPro" id="IPR036388">
    <property type="entry name" value="WH-like_DNA-bd_sf"/>
</dbReference>
<evidence type="ECO:0000256" key="1">
    <source>
        <dbReference type="SAM" id="MobiDB-lite"/>
    </source>
</evidence>
<feature type="region of interest" description="Disordered" evidence="1">
    <location>
        <begin position="176"/>
        <end position="195"/>
    </location>
</feature>
<comment type="caution">
    <text evidence="2">The sequence shown here is derived from an EMBL/GenBank/DDBJ whole genome shotgun (WGS) entry which is preliminary data.</text>
</comment>
<dbReference type="Proteomes" id="UP000027647">
    <property type="component" value="Unassembled WGS sequence"/>
</dbReference>
<dbReference type="AlphaFoldDB" id="A0A074MDW1"/>
<sequence length="334" mass="36093">MLDTDTATEDFSYDTAQDASGLPARVAIYADRANMRREIEEDLSGAGFRTIDAGGLSDLLDGTAPLLGDVVIVDCLSVGGGTLAALVKLDMRIAETGGELIVSTSLEALDCVFSALDQSKPQILVDSSRAERVIAVGRTLMRSGNARVREMTEEDRLGLLYLSRQVDAIAQELDKLSGPRGQSAPSSGAKLSDFKRDFRGPEANPLRNSIASSEAGYPRLPDPGAVRALIARRQARAKFFEGELFADPAWDMLLDLTAAEGENQRVSVTSLCIAAMVPATTALRWIKQLVDCGVFQRVADQNDKRRAFIGLSDQSRQAMARYFAEVEMPMLQAA</sequence>
<proteinExistence type="predicted"/>
<keyword evidence="3" id="KW-1185">Reference proteome</keyword>
<evidence type="ECO:0000313" key="3">
    <source>
        <dbReference type="Proteomes" id="UP000027647"/>
    </source>
</evidence>
<dbReference type="OrthoDB" id="7594920at2"/>
<evidence type="ECO:0008006" key="4">
    <source>
        <dbReference type="Google" id="ProtNLM"/>
    </source>
</evidence>
<reference evidence="2 3" key="1">
    <citation type="submission" date="2014-04" db="EMBL/GenBank/DDBJ databases">
        <title>A comprehensive comparison of genomes of Erythrobacter spp. strains.</title>
        <authorList>
            <person name="Zheng Q."/>
        </authorList>
    </citation>
    <scope>NUCLEOTIDE SEQUENCE [LARGE SCALE GENOMIC DNA]</scope>
    <source>
        <strain evidence="2 3">DSM 6997</strain>
    </source>
</reference>
<evidence type="ECO:0000313" key="2">
    <source>
        <dbReference type="EMBL" id="KEO90965.1"/>
    </source>
</evidence>
<dbReference type="STRING" id="1044.EH31_07990"/>
<dbReference type="EMBL" id="JMIW01000002">
    <property type="protein sequence ID" value="KEO90965.1"/>
    <property type="molecule type" value="Genomic_DNA"/>
</dbReference>
<protein>
    <recommendedName>
        <fullName evidence="4">MarR family transcriptional regulator</fullName>
    </recommendedName>
</protein>
<dbReference type="SUPFAM" id="SSF46785">
    <property type="entry name" value="Winged helix' DNA-binding domain"/>
    <property type="match status" value="1"/>
</dbReference>
<dbReference type="RefSeq" id="WP_034959428.1">
    <property type="nucleotide sequence ID" value="NZ_JMIW01000002.1"/>
</dbReference>
<accession>A0A074MDW1</accession>
<name>A0A074MDW1_ERYLO</name>